<feature type="region of interest" description="Disordered" evidence="9">
    <location>
        <begin position="484"/>
        <end position="527"/>
    </location>
</feature>
<feature type="region of interest" description="Disordered" evidence="9">
    <location>
        <begin position="963"/>
        <end position="983"/>
    </location>
</feature>
<feature type="domain" description="Kinesin motor" evidence="10">
    <location>
        <begin position="18"/>
        <end position="365"/>
    </location>
</feature>
<dbReference type="Pfam" id="PF00225">
    <property type="entry name" value="Kinesin"/>
    <property type="match status" value="1"/>
</dbReference>
<feature type="region of interest" description="Disordered" evidence="9">
    <location>
        <begin position="1369"/>
        <end position="1488"/>
    </location>
</feature>
<gene>
    <name evidence="11" type="ORF">WJX75_007006</name>
</gene>
<evidence type="ECO:0000313" key="12">
    <source>
        <dbReference type="Proteomes" id="UP001491310"/>
    </source>
</evidence>
<keyword evidence="12" id="KW-1185">Reference proteome</keyword>
<feature type="compositionally biased region" description="Low complexity" evidence="9">
    <location>
        <begin position="1183"/>
        <end position="1193"/>
    </location>
</feature>
<comment type="caution">
    <text evidence="11">The sequence shown here is derived from an EMBL/GenBank/DDBJ whole genome shotgun (WGS) entry which is preliminary data.</text>
</comment>
<dbReference type="CDD" id="cd01372">
    <property type="entry name" value="KISc_KIF4"/>
    <property type="match status" value="1"/>
</dbReference>
<accession>A0ABR2YSG7</accession>
<dbReference type="Gene3D" id="3.40.850.10">
    <property type="entry name" value="Kinesin motor domain"/>
    <property type="match status" value="1"/>
</dbReference>
<keyword evidence="2" id="KW-0963">Cytoplasm</keyword>
<keyword evidence="6 7" id="KW-0505">Motor protein</keyword>
<feature type="region of interest" description="Disordered" evidence="9">
    <location>
        <begin position="1125"/>
        <end position="1216"/>
    </location>
</feature>
<feature type="coiled-coil region" evidence="8">
    <location>
        <begin position="380"/>
        <end position="407"/>
    </location>
</feature>
<dbReference type="InterPro" id="IPR027640">
    <property type="entry name" value="Kinesin-like_fam"/>
</dbReference>
<feature type="compositionally biased region" description="Gly residues" evidence="9">
    <location>
        <begin position="508"/>
        <end position="519"/>
    </location>
</feature>
<dbReference type="PANTHER" id="PTHR47969:SF15">
    <property type="entry name" value="CHROMOSOME-ASSOCIATED KINESIN KIF4A-RELATED"/>
    <property type="match status" value="1"/>
</dbReference>
<comment type="subcellular location">
    <subcellularLocation>
        <location evidence="1">Cytoplasm</location>
    </subcellularLocation>
</comment>
<dbReference type="PRINTS" id="PR00380">
    <property type="entry name" value="KINESINHEAVY"/>
</dbReference>
<protein>
    <recommendedName>
        <fullName evidence="10">Kinesin motor domain-containing protein</fullName>
    </recommendedName>
</protein>
<feature type="binding site" evidence="7">
    <location>
        <begin position="98"/>
        <end position="105"/>
    </location>
    <ligand>
        <name>ATP</name>
        <dbReference type="ChEBI" id="CHEBI:30616"/>
    </ligand>
</feature>
<dbReference type="SMART" id="SM00129">
    <property type="entry name" value="KISc"/>
    <property type="match status" value="1"/>
</dbReference>
<name>A0ABR2YSG7_9CHLO</name>
<evidence type="ECO:0000256" key="8">
    <source>
        <dbReference type="SAM" id="Coils"/>
    </source>
</evidence>
<keyword evidence="5 8" id="KW-0175">Coiled coil</keyword>
<dbReference type="PROSITE" id="PS00411">
    <property type="entry name" value="KINESIN_MOTOR_1"/>
    <property type="match status" value="1"/>
</dbReference>
<evidence type="ECO:0000259" key="10">
    <source>
        <dbReference type="PROSITE" id="PS50067"/>
    </source>
</evidence>
<proteinExistence type="inferred from homology"/>
<dbReference type="Pfam" id="PF25764">
    <property type="entry name" value="KIF21A_4th"/>
    <property type="match status" value="1"/>
</dbReference>
<keyword evidence="3 7" id="KW-0547">Nucleotide-binding</keyword>
<evidence type="ECO:0000256" key="4">
    <source>
        <dbReference type="ARBA" id="ARBA00022840"/>
    </source>
</evidence>
<dbReference type="InterPro" id="IPR036961">
    <property type="entry name" value="Kinesin_motor_dom_sf"/>
</dbReference>
<feature type="compositionally biased region" description="Acidic residues" evidence="9">
    <location>
        <begin position="1143"/>
        <end position="1159"/>
    </location>
</feature>
<evidence type="ECO:0000256" key="3">
    <source>
        <dbReference type="ARBA" id="ARBA00022741"/>
    </source>
</evidence>
<organism evidence="11 12">
    <name type="scientific">Coccomyxa subellipsoidea</name>
    <dbReference type="NCBI Taxonomy" id="248742"/>
    <lineage>
        <taxon>Eukaryota</taxon>
        <taxon>Viridiplantae</taxon>
        <taxon>Chlorophyta</taxon>
        <taxon>core chlorophytes</taxon>
        <taxon>Trebouxiophyceae</taxon>
        <taxon>Trebouxiophyceae incertae sedis</taxon>
        <taxon>Coccomyxaceae</taxon>
        <taxon>Coccomyxa</taxon>
    </lineage>
</organism>
<feature type="compositionally biased region" description="Basic residues" evidence="9">
    <location>
        <begin position="1169"/>
        <end position="1182"/>
    </location>
</feature>
<evidence type="ECO:0000313" key="11">
    <source>
        <dbReference type="EMBL" id="KAK9909757.1"/>
    </source>
</evidence>
<evidence type="ECO:0000256" key="2">
    <source>
        <dbReference type="ARBA" id="ARBA00022490"/>
    </source>
</evidence>
<dbReference type="SUPFAM" id="SSF52540">
    <property type="entry name" value="P-loop containing nucleoside triphosphate hydrolases"/>
    <property type="match status" value="1"/>
</dbReference>
<comment type="similarity">
    <text evidence="7">Belongs to the TRAFAC class myosin-kinesin ATPase superfamily. Kinesin family.</text>
</comment>
<feature type="region of interest" description="Disordered" evidence="9">
    <location>
        <begin position="1551"/>
        <end position="1572"/>
    </location>
</feature>
<evidence type="ECO:0000256" key="9">
    <source>
        <dbReference type="SAM" id="MobiDB-lite"/>
    </source>
</evidence>
<dbReference type="InterPro" id="IPR027417">
    <property type="entry name" value="P-loop_NTPase"/>
</dbReference>
<dbReference type="PANTHER" id="PTHR47969">
    <property type="entry name" value="CHROMOSOME-ASSOCIATED KINESIN KIF4A-RELATED"/>
    <property type="match status" value="1"/>
</dbReference>
<evidence type="ECO:0000256" key="5">
    <source>
        <dbReference type="ARBA" id="ARBA00023054"/>
    </source>
</evidence>
<feature type="coiled-coil region" evidence="8">
    <location>
        <begin position="790"/>
        <end position="845"/>
    </location>
</feature>
<reference evidence="11 12" key="1">
    <citation type="journal article" date="2024" name="Nat. Commun.">
        <title>Phylogenomics reveals the evolutionary origins of lichenization in chlorophyte algae.</title>
        <authorList>
            <person name="Puginier C."/>
            <person name="Libourel C."/>
            <person name="Otte J."/>
            <person name="Skaloud P."/>
            <person name="Haon M."/>
            <person name="Grisel S."/>
            <person name="Petersen M."/>
            <person name="Berrin J.G."/>
            <person name="Delaux P.M."/>
            <person name="Dal Grande F."/>
            <person name="Keller J."/>
        </authorList>
    </citation>
    <scope>NUCLEOTIDE SEQUENCE [LARGE SCALE GENOMIC DNA]</scope>
    <source>
        <strain evidence="11 12">SAG 216-7</strain>
    </source>
</reference>
<dbReference type="InterPro" id="IPR019821">
    <property type="entry name" value="Kinesin_motor_CS"/>
</dbReference>
<evidence type="ECO:0000256" key="7">
    <source>
        <dbReference type="PROSITE-ProRule" id="PRU00283"/>
    </source>
</evidence>
<keyword evidence="4 7" id="KW-0067">ATP-binding</keyword>
<dbReference type="PROSITE" id="PS50067">
    <property type="entry name" value="KINESIN_MOTOR_2"/>
    <property type="match status" value="1"/>
</dbReference>
<evidence type="ECO:0000256" key="6">
    <source>
        <dbReference type="ARBA" id="ARBA00023175"/>
    </source>
</evidence>
<dbReference type="InterPro" id="IPR001752">
    <property type="entry name" value="Kinesin_motor_dom"/>
</dbReference>
<feature type="coiled-coil region" evidence="8">
    <location>
        <begin position="904"/>
        <end position="938"/>
    </location>
</feature>
<evidence type="ECO:0000256" key="1">
    <source>
        <dbReference type="ARBA" id="ARBA00004496"/>
    </source>
</evidence>
<dbReference type="EMBL" id="JALJOT010000006">
    <property type="protein sequence ID" value="KAK9909757.1"/>
    <property type="molecule type" value="Genomic_DNA"/>
</dbReference>
<sequence>MTEVERSIVQSQEGGSDAVCVAVHIRPLVESELAEGCQTCLSVTPGQPQVVCKDGPTFTYDYVYGGGGASPDRLYDQCVQPLVAGLFKGYNACCFAYGQTGSGKTYTMGSSALTATGSARGVIPCVMESIFDRIAASSDATFTVRVGFVEIFNEEIRDLLSPDQAASAASPSVHIREVVGGGVCLAGAHEKDVTSKEQMAAILEQGSRCRATASTGMNQRSSRSHAIFTITVEQRRAATITEPEQAEGDDSGDEEEGAADDYLCAKMHLVDLAGSERQKRTKAEGARLKEGININMGLLALGNVVNALTENKAHIPYRDSKLTRMLQDSLGGNSKTTMIACVSPADINIEESSQTLRYANRARNIRNKPVVNRDPVAAQISHLRQQLAAARAENSRLRRRVGDAEGDAALEGQWSDTWRGSPGDDVLAAALDETEARASTLDLENARLRLALEKARGELVETHEALITARVERDRNALKLQQLGHAPGGVPGRGKENASPQGTPVGVGEAGGTAGGTAGGVPDQDGSGEVGFIRGYLDRIAHLEKEIRRLKEVQRCSGAFLMSARRASMAMGSPGSALKGGLPGTPIASSPFPMSPFAGHARSLAFDPATSSADQTADDEELGDLAGDEEYAAEEHAHRVQQAKREEQLAALQKVIEAKEATWQRLNGGQGKISEIKARFDAELAQLQAQRDELQAERSQLIRSMERAKEASFEERHKMEKAYKERLKGMDAKLREVRDKERRIAQMERLQSRSLEKCGRLQADILSIKQQKVLLARQIEQNAKDFAAWRKNRERELAQLRKQGRKQQMQVQKLEALQSKQAAVLRRKTEEAEAARRRLKDIMDVHRASNEKRERAASLSKLATGVECQPNASAPLLRDEKSRRDWIEHELDMCCQSFELARVLEGEKAQRGEVAKKLADLNRRLAHANAVADDAAAAALQPERAALDVQLQRHSTHILETQAALSRAQSEEEGRAGASNPAEARRWTGLRTVVEARSLLKSLFRVAAGHKAQVYEAGNELVEAREEADLLRLQLELAQQEEVAAKRALAASQAALAAALAAPEEFNDATSAKDDVDAEAESLMEELEGIGSLAEASGSPLLASLNEAAQLGSRARTDLLARYEDASAESLESGSSDGSVGDDSADDGDSGESDDDEWDPSLATPAVCNRRRVRSGSRRRSRPSVISALTRGRLGSGLGSSGQTPSTQERCATAVRESREEPVLIALNAERRRAGEEPLAKLTVPALKAHLKGKWVGGQEWRPGSKKRSELIDDYRHFMGLDVQRTRPSRPLRTLSESPADDLAHDISAASLQPPPMPPPSDAAQCRPELQLPQQRFMQSPVAKQYREQCSAALRRCHNIQLRINDLRSEPASLAGSPAKPDDGAPSPETAMPPYEPAGHSTFTIPALPPRGEFSHGDESSRGGSAADALGRAFRGPTTDDRDGRAPDVAVHGQSMEPASRQASVHHEATADNTRYGHAGASVGASPSRHPVSYAIDCATSLPSSPAPPLPKPAQTIGDSAAEGVLEAQKVNQAEQQQLPPLKPKRILLSSQQSGMRPAAPKASPRILPAWV</sequence>
<dbReference type="Proteomes" id="UP001491310">
    <property type="component" value="Unassembled WGS sequence"/>
</dbReference>
<feature type="coiled-coil region" evidence="8">
    <location>
        <begin position="677"/>
        <end position="750"/>
    </location>
</feature>
<feature type="compositionally biased region" description="Low complexity" evidence="9">
    <location>
        <begin position="1128"/>
        <end position="1142"/>
    </location>
</feature>